<dbReference type="GO" id="GO:0004252">
    <property type="term" value="F:serine-type endopeptidase activity"/>
    <property type="evidence" value="ECO:0007669"/>
    <property type="project" value="InterPro"/>
</dbReference>
<dbReference type="InterPro" id="IPR009003">
    <property type="entry name" value="Peptidase_S1_PA"/>
</dbReference>
<evidence type="ECO:0000256" key="5">
    <source>
        <dbReference type="ARBA" id="ARBA00022801"/>
    </source>
</evidence>
<dbReference type="PANTHER" id="PTHR43343:SF3">
    <property type="entry name" value="PROTEASE DO-LIKE 8, CHLOROPLASTIC"/>
    <property type="match status" value="1"/>
</dbReference>
<evidence type="ECO:0000313" key="10">
    <source>
        <dbReference type="EMBL" id="BBO83999.1"/>
    </source>
</evidence>
<dbReference type="SUPFAM" id="SSF50494">
    <property type="entry name" value="Trypsin-like serine proteases"/>
    <property type="match status" value="1"/>
</dbReference>
<dbReference type="Pfam" id="PF13365">
    <property type="entry name" value="Trypsin_2"/>
    <property type="match status" value="1"/>
</dbReference>
<evidence type="ECO:0000256" key="3">
    <source>
        <dbReference type="ARBA" id="ARBA00022729"/>
    </source>
</evidence>
<evidence type="ECO:0000256" key="8">
    <source>
        <dbReference type="PIRSR" id="PIRSR611782-2"/>
    </source>
</evidence>
<dbReference type="Pfam" id="PF00595">
    <property type="entry name" value="PDZ"/>
    <property type="match status" value="1"/>
</dbReference>
<dbReference type="Pfam" id="PF13180">
    <property type="entry name" value="PDZ_2"/>
    <property type="match status" value="1"/>
</dbReference>
<dbReference type="InterPro" id="IPR036034">
    <property type="entry name" value="PDZ_sf"/>
</dbReference>
<proteinExistence type="inferred from homology"/>
<dbReference type="SMART" id="SM00228">
    <property type="entry name" value="PDZ"/>
    <property type="match status" value="2"/>
</dbReference>
<feature type="active site" description="Charge relay system" evidence="7">
    <location>
        <position position="118"/>
    </location>
</feature>
<evidence type="ECO:0000256" key="1">
    <source>
        <dbReference type="ARBA" id="ARBA00010541"/>
    </source>
</evidence>
<sequence>MSKITLQINRKLFRFTLLFALLSLSFFFSPRGYANVETRENNVVKAVRKVSPAVVNINSQHEIRKNSNPFSKYGMDPRLEKFFNDFFSPELSRREKRTSLGSGVIIDGRRGYVLTNNHVVEKATKISITLNDSREFDATIVGMDQDSDLAVLKIKSDQHLPDVQMGDSDDLMIGESVIAIGNPFGFSHTVTTGVVSAVNRSIKTADRVFHEFIQTDASINPGNSGGPLLNINGELIGINTAIYAQAQGIGFAIPINRAQRIISDLINYGTVVEAWIGIAVQPIESSLSAYLNLENNYGLLISAVDTESPAEQSGLKEGDILISIDGHPLVSVSDFQIQMKSVSVGQAIAAKVSRNQRIINLEIKTESFPNEKAESLAYQHLGIIISEMDSEIQMKYGIPPQPGVLITKMRSGSQLDRIGVKPGDIIRQIGEEEIENMENFRSAIAKYHNHSSLVILIQREGHFYHLNVSLRDN</sequence>
<evidence type="ECO:0000259" key="9">
    <source>
        <dbReference type="PROSITE" id="PS50106"/>
    </source>
</evidence>
<evidence type="ECO:0000256" key="6">
    <source>
        <dbReference type="ARBA" id="ARBA00022825"/>
    </source>
</evidence>
<dbReference type="Gene3D" id="2.30.42.10">
    <property type="match status" value="2"/>
</dbReference>
<dbReference type="FunFam" id="2.40.10.10:FF:000001">
    <property type="entry name" value="Periplasmic serine protease DegS"/>
    <property type="match status" value="1"/>
</dbReference>
<feature type="binding site" evidence="8">
    <location>
        <position position="118"/>
    </location>
    <ligand>
        <name>substrate</name>
    </ligand>
</feature>
<dbReference type="InterPro" id="IPR001478">
    <property type="entry name" value="PDZ"/>
</dbReference>
<name>A0A5K7ZUU7_9BACT</name>
<dbReference type="NCBIfam" id="TIGR02037">
    <property type="entry name" value="degP_htrA_DO"/>
    <property type="match status" value="1"/>
</dbReference>
<dbReference type="PRINTS" id="PR00834">
    <property type="entry name" value="PROTEASES2C"/>
</dbReference>
<organism evidence="10 11">
    <name type="scientific">Desulfosarcina ovata subsp. sediminis</name>
    <dbReference type="NCBI Taxonomy" id="885957"/>
    <lineage>
        <taxon>Bacteria</taxon>
        <taxon>Pseudomonadati</taxon>
        <taxon>Thermodesulfobacteriota</taxon>
        <taxon>Desulfobacteria</taxon>
        <taxon>Desulfobacterales</taxon>
        <taxon>Desulfosarcinaceae</taxon>
        <taxon>Desulfosarcina</taxon>
    </lineage>
</organism>
<dbReference type="GO" id="GO:0006508">
    <property type="term" value="P:proteolysis"/>
    <property type="evidence" value="ECO:0007669"/>
    <property type="project" value="UniProtKB-KW"/>
</dbReference>
<gene>
    <name evidence="10" type="ORF">DSCO28_45650</name>
</gene>
<evidence type="ECO:0000313" key="11">
    <source>
        <dbReference type="Proteomes" id="UP000425960"/>
    </source>
</evidence>
<keyword evidence="5" id="KW-0378">Hydrolase</keyword>
<dbReference type="EMBL" id="AP021876">
    <property type="protein sequence ID" value="BBO83999.1"/>
    <property type="molecule type" value="Genomic_DNA"/>
</dbReference>
<dbReference type="RefSeq" id="WP_155324060.1">
    <property type="nucleotide sequence ID" value="NZ_AP021876.1"/>
</dbReference>
<evidence type="ECO:0000256" key="4">
    <source>
        <dbReference type="ARBA" id="ARBA00022737"/>
    </source>
</evidence>
<feature type="active site" description="Charge relay system" evidence="7">
    <location>
        <position position="224"/>
    </location>
</feature>
<accession>A0A5K7ZUU7</accession>
<protein>
    <submittedName>
        <fullName evidence="10">Peptidase</fullName>
    </submittedName>
</protein>
<dbReference type="InterPro" id="IPR001940">
    <property type="entry name" value="Peptidase_S1C"/>
</dbReference>
<dbReference type="KEGG" id="dov:DSCO28_45650"/>
<dbReference type="AlphaFoldDB" id="A0A5K7ZUU7"/>
<comment type="similarity">
    <text evidence="1">Belongs to the peptidase S1C family.</text>
</comment>
<keyword evidence="4" id="KW-0677">Repeat</keyword>
<dbReference type="InterPro" id="IPR011782">
    <property type="entry name" value="Pept_S1C_Do"/>
</dbReference>
<feature type="binding site" evidence="8">
    <location>
        <begin position="222"/>
        <end position="224"/>
    </location>
    <ligand>
        <name>substrate</name>
    </ligand>
</feature>
<keyword evidence="6" id="KW-0720">Serine protease</keyword>
<keyword evidence="3" id="KW-0732">Signal</keyword>
<reference evidence="10 11" key="1">
    <citation type="submission" date="2019-11" db="EMBL/GenBank/DDBJ databases">
        <title>Comparative genomics of hydrocarbon-degrading Desulfosarcina strains.</title>
        <authorList>
            <person name="Watanabe M."/>
            <person name="Kojima H."/>
            <person name="Fukui M."/>
        </authorList>
    </citation>
    <scope>NUCLEOTIDE SEQUENCE [LARGE SCALE GENOMIC DNA]</scope>
    <source>
        <strain evidence="10 11">28bB2T</strain>
    </source>
</reference>
<dbReference type="Proteomes" id="UP000425960">
    <property type="component" value="Chromosome"/>
</dbReference>
<dbReference type="SUPFAM" id="SSF50156">
    <property type="entry name" value="PDZ domain-like"/>
    <property type="match status" value="2"/>
</dbReference>
<feature type="binding site" evidence="8">
    <location>
        <position position="148"/>
    </location>
    <ligand>
        <name>substrate</name>
    </ligand>
</feature>
<dbReference type="PANTHER" id="PTHR43343">
    <property type="entry name" value="PEPTIDASE S12"/>
    <property type="match status" value="1"/>
</dbReference>
<dbReference type="PROSITE" id="PS50106">
    <property type="entry name" value="PDZ"/>
    <property type="match status" value="1"/>
</dbReference>
<feature type="binding site" evidence="8">
    <location>
        <begin position="240"/>
        <end position="244"/>
    </location>
    <ligand>
        <name>substrate</name>
    </ligand>
</feature>
<keyword evidence="2" id="KW-0645">Protease</keyword>
<dbReference type="InterPro" id="IPR051201">
    <property type="entry name" value="Chloro_Bact_Ser_Proteases"/>
</dbReference>
<evidence type="ECO:0000256" key="2">
    <source>
        <dbReference type="ARBA" id="ARBA00022670"/>
    </source>
</evidence>
<feature type="domain" description="PDZ" evidence="9">
    <location>
        <begin position="265"/>
        <end position="356"/>
    </location>
</feature>
<dbReference type="GO" id="GO:0042597">
    <property type="term" value="C:periplasmic space"/>
    <property type="evidence" value="ECO:0007669"/>
    <property type="project" value="UniProtKB-SubCell"/>
</dbReference>
<evidence type="ECO:0000256" key="7">
    <source>
        <dbReference type="PIRSR" id="PIRSR611782-1"/>
    </source>
</evidence>
<feature type="active site" description="Charge relay system" evidence="7">
    <location>
        <position position="148"/>
    </location>
</feature>
<dbReference type="Gene3D" id="2.40.10.120">
    <property type="match status" value="1"/>
</dbReference>